<dbReference type="Gene3D" id="3.40.190.10">
    <property type="entry name" value="Periplasmic binding protein-like II"/>
    <property type="match status" value="2"/>
</dbReference>
<protein>
    <submittedName>
        <fullName evidence="3">Transporter substrate-binding domain-containing protein</fullName>
    </submittedName>
</protein>
<dbReference type="EMBL" id="CP061839">
    <property type="protein sequence ID" value="QOW60621.1"/>
    <property type="molecule type" value="Genomic_DNA"/>
</dbReference>
<evidence type="ECO:0000313" key="3">
    <source>
        <dbReference type="EMBL" id="QOW60621.1"/>
    </source>
</evidence>
<dbReference type="PANTHER" id="PTHR35936:SF34">
    <property type="entry name" value="ABC TRANSPORTER EXTRACELLULAR-BINDING PROTEIN YCKB-RELATED"/>
    <property type="match status" value="1"/>
</dbReference>
<keyword evidence="1" id="KW-0732">Signal</keyword>
<evidence type="ECO:0000313" key="4">
    <source>
        <dbReference type="Proteomes" id="UP000593915"/>
    </source>
</evidence>
<dbReference type="Proteomes" id="UP000593915">
    <property type="component" value="Chromosome"/>
</dbReference>
<dbReference type="SUPFAM" id="SSF53850">
    <property type="entry name" value="Periplasmic binding protein-like II"/>
    <property type="match status" value="1"/>
</dbReference>
<sequence>MKNGKSDKSLILCIVLFVALLFCQSCSAKTRAVRQKLRGKNYDISLARILVKKELIIGLEYNLPPFCQISLLSQEINGYDIDLIKETCSRMGVKPVFKNIDWAKKDELLRTGEIDCIWSCFSYTADRAKAYTLSMPYIKTATIITVMEKSPYKTLKDLKNKTIGMQDGSSMRSALETLSIKYGVPINVALYPTSSDALIAMELGQVDGVAHDVLVVDSIINKNRRPYRIIPEALAADECVIAFRLGDIALKNAVESVLKDMAKTDFFERASKKWFGSNISLIGR</sequence>
<gene>
    <name evidence="3" type="ORF">IFE08_12580</name>
</gene>
<dbReference type="AlphaFoldDB" id="A0A7S7AWH4"/>
<organism evidence="3 4">
    <name type="scientific">Treponema pedis</name>
    <dbReference type="NCBI Taxonomy" id="409322"/>
    <lineage>
        <taxon>Bacteria</taxon>
        <taxon>Pseudomonadati</taxon>
        <taxon>Spirochaetota</taxon>
        <taxon>Spirochaetia</taxon>
        <taxon>Spirochaetales</taxon>
        <taxon>Treponemataceae</taxon>
        <taxon>Treponema</taxon>
    </lineage>
</organism>
<dbReference type="PANTHER" id="PTHR35936">
    <property type="entry name" value="MEMBRANE-BOUND LYTIC MUREIN TRANSGLYCOSYLASE F"/>
    <property type="match status" value="1"/>
</dbReference>
<evidence type="ECO:0000259" key="2">
    <source>
        <dbReference type="SMART" id="SM00062"/>
    </source>
</evidence>
<dbReference type="RefSeq" id="WP_194076107.1">
    <property type="nucleotide sequence ID" value="NZ_CP061839.1"/>
</dbReference>
<accession>A0A7S7AWH4</accession>
<feature type="domain" description="Solute-binding protein family 3/N-terminal" evidence="2">
    <location>
        <begin position="54"/>
        <end position="278"/>
    </location>
</feature>
<evidence type="ECO:0000256" key="1">
    <source>
        <dbReference type="ARBA" id="ARBA00022729"/>
    </source>
</evidence>
<name>A0A7S7AWH4_9SPIR</name>
<dbReference type="Pfam" id="PF00497">
    <property type="entry name" value="SBP_bac_3"/>
    <property type="match status" value="1"/>
</dbReference>
<reference evidence="3 4" key="1">
    <citation type="submission" date="2020-09" db="EMBL/GenBank/DDBJ databases">
        <title>Characterization of Treponema spp. from bovine digital dermatitis in Korea.</title>
        <authorList>
            <person name="Espiritu H.M."/>
            <person name="Cho Y.I."/>
            <person name="Mamuad L."/>
        </authorList>
    </citation>
    <scope>NUCLEOTIDE SEQUENCE [LARGE SCALE GENOMIC DNA]</scope>
    <source>
        <strain evidence="3 4">KS1</strain>
    </source>
</reference>
<proteinExistence type="predicted"/>
<dbReference type="InterPro" id="IPR001638">
    <property type="entry name" value="Solute-binding_3/MltF_N"/>
</dbReference>
<dbReference type="SMART" id="SM00062">
    <property type="entry name" value="PBPb"/>
    <property type="match status" value="1"/>
</dbReference>